<organism evidence="1 2">
    <name type="scientific">Streptomyces lavendofoliae</name>
    <dbReference type="NCBI Taxonomy" id="67314"/>
    <lineage>
        <taxon>Bacteria</taxon>
        <taxon>Bacillati</taxon>
        <taxon>Actinomycetota</taxon>
        <taxon>Actinomycetes</taxon>
        <taxon>Kitasatosporales</taxon>
        <taxon>Streptomycetaceae</taxon>
        <taxon>Streptomyces</taxon>
    </lineage>
</organism>
<comment type="caution">
    <text evidence="1">The sequence shown here is derived from an EMBL/GenBank/DDBJ whole genome shotgun (WGS) entry which is preliminary data.</text>
</comment>
<gene>
    <name evidence="1" type="ORF">GCM10010274_53770</name>
</gene>
<reference evidence="1" key="2">
    <citation type="submission" date="2020-09" db="EMBL/GenBank/DDBJ databases">
        <authorList>
            <person name="Sun Q."/>
            <person name="Ohkuma M."/>
        </authorList>
    </citation>
    <scope>NUCLEOTIDE SEQUENCE</scope>
    <source>
        <strain evidence="1">JCM 4391</strain>
    </source>
</reference>
<dbReference type="RefSeq" id="WP_189553852.1">
    <property type="nucleotide sequence ID" value="NZ_BMTP01000016.1"/>
</dbReference>
<accession>A0A918M6K9</accession>
<dbReference type="SUPFAM" id="SSF160631">
    <property type="entry name" value="SMI1/KNR4-like"/>
    <property type="match status" value="1"/>
</dbReference>
<name>A0A918M6K9_9ACTN</name>
<dbReference type="Gene3D" id="3.40.1580.10">
    <property type="entry name" value="SMI1/KNR4-like"/>
    <property type="match status" value="1"/>
</dbReference>
<reference evidence="1" key="1">
    <citation type="journal article" date="2014" name="Int. J. Syst. Evol. Microbiol.">
        <title>Complete genome sequence of Corynebacterium casei LMG S-19264T (=DSM 44701T), isolated from a smear-ripened cheese.</title>
        <authorList>
            <consortium name="US DOE Joint Genome Institute (JGI-PGF)"/>
            <person name="Walter F."/>
            <person name="Albersmeier A."/>
            <person name="Kalinowski J."/>
            <person name="Ruckert C."/>
        </authorList>
    </citation>
    <scope>NUCLEOTIDE SEQUENCE</scope>
    <source>
        <strain evidence="1">JCM 4391</strain>
    </source>
</reference>
<dbReference type="EMBL" id="BMTP01000016">
    <property type="protein sequence ID" value="GGU58111.1"/>
    <property type="molecule type" value="Genomic_DNA"/>
</dbReference>
<evidence type="ECO:0000313" key="1">
    <source>
        <dbReference type="EMBL" id="GGU58111.1"/>
    </source>
</evidence>
<dbReference type="AlphaFoldDB" id="A0A918M6K9"/>
<dbReference type="Proteomes" id="UP000636661">
    <property type="component" value="Unassembled WGS sequence"/>
</dbReference>
<dbReference type="InterPro" id="IPR037883">
    <property type="entry name" value="Knr4/Smi1-like_sf"/>
</dbReference>
<evidence type="ECO:0000313" key="2">
    <source>
        <dbReference type="Proteomes" id="UP000636661"/>
    </source>
</evidence>
<sequence>MEDVIERIRAGHYPDWDLLDRPDEESLARLEEDHGIVLPAGLKEFLLRVSDVVRDGPAPVTVMDEFAETHLPGLAELAWDQGVPRDLVVLCQDESDFWLVAPDSTVVHWSCDTKGLTGDRWESVWHWARDVWLRG</sequence>
<keyword evidence="2" id="KW-1185">Reference proteome</keyword>
<proteinExistence type="predicted"/>
<dbReference type="Pfam" id="PF14567">
    <property type="entry name" value="SUKH_5"/>
    <property type="match status" value="1"/>
</dbReference>
<protein>
    <submittedName>
        <fullName evidence="1">Cell wall assembly protein</fullName>
    </submittedName>
</protein>